<keyword evidence="5" id="KW-1185">Reference proteome</keyword>
<dbReference type="GO" id="GO:0042393">
    <property type="term" value="F:histone binding"/>
    <property type="evidence" value="ECO:0007669"/>
    <property type="project" value="InterPro"/>
</dbReference>
<evidence type="ECO:0000256" key="3">
    <source>
        <dbReference type="SAM" id="MobiDB-lite"/>
    </source>
</evidence>
<gene>
    <name evidence="4" type="ORF">SAMN04489713_102271</name>
</gene>
<dbReference type="PANTHER" id="PTHR13386:SF1">
    <property type="entry name" value="HISTONE PARYLATION FACTOR 1"/>
    <property type="match status" value="1"/>
</dbReference>
<dbReference type="CDD" id="cd06091">
    <property type="entry name" value="KOW_NusG"/>
    <property type="match status" value="1"/>
</dbReference>
<dbReference type="GO" id="GO:0006974">
    <property type="term" value="P:DNA damage response"/>
    <property type="evidence" value="ECO:0007669"/>
    <property type="project" value="InterPro"/>
</dbReference>
<proteinExistence type="predicted"/>
<dbReference type="SUPFAM" id="SSF50104">
    <property type="entry name" value="Translation proteins SH3-like domain"/>
    <property type="match status" value="1"/>
</dbReference>
<sequence>MDRALVKIIDGPFADFEGEVVSGDRDKVLVRLTIFGRETTVDIRRDQLETPMGIEALRRLGERDEDIVALLRSRITEQHDDLAKVQSFDFFLKRVDKPEDDLVAEWDAYVTCRAEAEIRAEGLKVTALKRFDEEVAFLPADEAAARVEGDPENWLPADAVRQRQRSQYPDPEGSDPESRLLAVISGEAPPPPSPMEQAMERRIRARSAADMRDYTVWRTSVRPPGQHAQARSDALAQVERERAAIEERFARDWGVELPDSIFRFWAFLQACGPIERQALDDLELCPFGIMDLFDAPAHRPRDGIDVRVHGRYYRDPPEFLTFMHGGTDGLHFGLWFDDGRTCDGVTAYYNNDGGGVGLPSGTPLEAVRATLEVHWHHVNDPAYIGEDDDTRPYETELAERRHRIRLLREFLMTFETGDHPEEGEEYDDATKVSQAILDHGHPNRIQTLDGGGALVHGETAIDRKRQKPYDDYEFCTNLRRELTEDPAALETHIAEARRRCAAGNPADALTLGRDLHWISGGDAKLERHANELLVSAYNTLGRPNLAAIAGAHHRHRGLPQVGVLRDH</sequence>
<dbReference type="InterPro" id="IPR019361">
    <property type="entry name" value="HPF1"/>
</dbReference>
<name>A0A1I4ZNE1_9ACTN</name>
<dbReference type="GO" id="GO:0072572">
    <property type="term" value="F:poly-ADP-D-ribose binding"/>
    <property type="evidence" value="ECO:0007669"/>
    <property type="project" value="TreeGrafter"/>
</dbReference>
<evidence type="ECO:0000313" key="5">
    <source>
        <dbReference type="Proteomes" id="UP000183413"/>
    </source>
</evidence>
<reference evidence="4 5" key="1">
    <citation type="submission" date="2016-10" db="EMBL/GenBank/DDBJ databases">
        <authorList>
            <person name="de Groot N.N."/>
        </authorList>
    </citation>
    <scope>NUCLEOTIDE SEQUENCE [LARGE SCALE GENOMIC DNA]</scope>
    <source>
        <strain evidence="4 5">DSM 43067</strain>
    </source>
</reference>
<dbReference type="InterPro" id="IPR008991">
    <property type="entry name" value="Translation_prot_SH3-like_sf"/>
</dbReference>
<dbReference type="InterPro" id="IPR014722">
    <property type="entry name" value="Rib_uL2_dom2"/>
</dbReference>
<dbReference type="Gene3D" id="2.30.30.30">
    <property type="match status" value="1"/>
</dbReference>
<dbReference type="eggNOG" id="ENOG5032V4X">
    <property type="taxonomic scope" value="Bacteria"/>
</dbReference>
<dbReference type="EMBL" id="FOVH01000002">
    <property type="protein sequence ID" value="SFN51775.1"/>
    <property type="molecule type" value="Genomic_DNA"/>
</dbReference>
<evidence type="ECO:0000256" key="1">
    <source>
        <dbReference type="ARBA" id="ARBA00004286"/>
    </source>
</evidence>
<accession>A0A1I4ZNE1</accession>
<protein>
    <submittedName>
        <fullName evidence="4">Uncharacterized conserved protein</fullName>
    </submittedName>
</protein>
<evidence type="ECO:0000256" key="2">
    <source>
        <dbReference type="ARBA" id="ARBA00022454"/>
    </source>
</evidence>
<dbReference type="AlphaFoldDB" id="A0A1I4ZNE1"/>
<dbReference type="Proteomes" id="UP000183413">
    <property type="component" value="Unassembled WGS sequence"/>
</dbReference>
<comment type="subcellular location">
    <subcellularLocation>
        <location evidence="1">Chromosome</location>
    </subcellularLocation>
</comment>
<dbReference type="RefSeq" id="WP_075020296.1">
    <property type="nucleotide sequence ID" value="NZ_FOVH01000002.1"/>
</dbReference>
<dbReference type="GO" id="GO:0005694">
    <property type="term" value="C:chromosome"/>
    <property type="evidence" value="ECO:0007669"/>
    <property type="project" value="UniProtKB-SubCell"/>
</dbReference>
<feature type="region of interest" description="Disordered" evidence="3">
    <location>
        <begin position="148"/>
        <end position="178"/>
    </location>
</feature>
<evidence type="ECO:0000313" key="4">
    <source>
        <dbReference type="EMBL" id="SFN51775.1"/>
    </source>
</evidence>
<organism evidence="4 5">
    <name type="scientific">Actinomadura madurae</name>
    <dbReference type="NCBI Taxonomy" id="1993"/>
    <lineage>
        <taxon>Bacteria</taxon>
        <taxon>Bacillati</taxon>
        <taxon>Actinomycetota</taxon>
        <taxon>Actinomycetes</taxon>
        <taxon>Streptosporangiales</taxon>
        <taxon>Thermomonosporaceae</taxon>
        <taxon>Actinomadura</taxon>
    </lineage>
</organism>
<keyword evidence="2" id="KW-0158">Chromosome</keyword>
<dbReference type="STRING" id="1993.SAMN04489713_102271"/>
<dbReference type="InParanoid" id="A0A1I4ZNE1"/>
<dbReference type="PANTHER" id="PTHR13386">
    <property type="entry name" value="HISTONE PARYLATION FACTOR 1"/>
    <property type="match status" value="1"/>
</dbReference>